<feature type="compositionally biased region" description="Low complexity" evidence="1">
    <location>
        <begin position="218"/>
        <end position="233"/>
    </location>
</feature>
<feature type="compositionally biased region" description="Basic and acidic residues" evidence="1">
    <location>
        <begin position="354"/>
        <end position="371"/>
    </location>
</feature>
<evidence type="ECO:0000256" key="1">
    <source>
        <dbReference type="SAM" id="MobiDB-lite"/>
    </source>
</evidence>
<comment type="caution">
    <text evidence="2">The sequence shown here is derived from an EMBL/GenBank/DDBJ whole genome shotgun (WGS) entry which is preliminary data.</text>
</comment>
<keyword evidence="3" id="KW-1185">Reference proteome</keyword>
<sequence>MLPHGPPRLQLTSQDQRTRILYIAPPLHPDLSPEIPLCNGTIMIPMMAGCSPHGILLRSLQNYRDALPKLGHPKISPEYPHRISSLSLYKGQTPHHYEFGAVYGNDSSRSSMHLRSCYLPRPSASGPTGNRAYPMANTNQAPDLEGLHREIHGMAEQMRIMNENNARLIQLLAAANPPPPAAPPIPDVERSRHSSRPGGRSQNHSTDRVRRGIRRSRSPLQREGSSSSSESSEILAVEGEESRRGRSPHRGDRIRTRDRSTSQKIRDLDARLNAINTGAGAPKETESLKDYVKWFNQTVLEVEDPSDKVMIMAMMEGLRPDPLFDSLSKNAPETLSTLQRKADKYIAAEELTEEETRSKRSDQNTKRDNNKRPRTPPHHPELILPPLNAPVAQVLSKIKHEEFVKWPGKIKTDSQKRNQNKYCEFHRDHGHNTEDCFQLKEQIADLIKRGYSGKYVATRPPHNSPGKKYGDNRPTAGDIQTIHGGFGLSGTTNVREYQGDHLDLSPKDEIPHLDKNRRGTADQRAARQCFISAIKIETSSVPSAQQQSQFANGETEVMRDEVEQITLADPREIENTKPLEEVAPISIHLDYPDRHVMIGTELTEVLRLALINFLKRNFDVFAWSQGNVPGIDPQVATHKLFTNPEPRMAIKAQALADFIVESTHETTPPEVETPKEQGSNEDLARWILFVDGSSNQHGCGAGLVIQTPSGEQMECIPLEFLASPSIEVANQVLRVEESPT</sequence>
<accession>A0A7J0G439</accession>
<evidence type="ECO:0000313" key="2">
    <source>
        <dbReference type="EMBL" id="GFZ05550.1"/>
    </source>
</evidence>
<protein>
    <recommendedName>
        <fullName evidence="4">Reverse transcriptase/retrotransposon-derived protein RNase H-like domain-containing protein</fullName>
    </recommendedName>
</protein>
<dbReference type="EMBL" id="BJWL01000017">
    <property type="protein sequence ID" value="GFZ05550.1"/>
    <property type="molecule type" value="Genomic_DNA"/>
</dbReference>
<reference evidence="2 3" key="1">
    <citation type="submission" date="2019-07" db="EMBL/GenBank/DDBJ databases">
        <title>De Novo Assembly of kiwifruit Actinidia rufa.</title>
        <authorList>
            <person name="Sugita-Konishi S."/>
            <person name="Sato K."/>
            <person name="Mori E."/>
            <person name="Abe Y."/>
            <person name="Kisaki G."/>
            <person name="Hamano K."/>
            <person name="Suezawa K."/>
            <person name="Otani M."/>
            <person name="Fukuda T."/>
            <person name="Manabe T."/>
            <person name="Gomi K."/>
            <person name="Tabuchi M."/>
            <person name="Akimitsu K."/>
            <person name="Kataoka I."/>
        </authorList>
    </citation>
    <scope>NUCLEOTIDE SEQUENCE [LARGE SCALE GENOMIC DNA]</scope>
    <source>
        <strain evidence="3">cv. Fuchu</strain>
    </source>
</reference>
<organism evidence="2 3">
    <name type="scientific">Actinidia rufa</name>
    <dbReference type="NCBI Taxonomy" id="165716"/>
    <lineage>
        <taxon>Eukaryota</taxon>
        <taxon>Viridiplantae</taxon>
        <taxon>Streptophyta</taxon>
        <taxon>Embryophyta</taxon>
        <taxon>Tracheophyta</taxon>
        <taxon>Spermatophyta</taxon>
        <taxon>Magnoliopsida</taxon>
        <taxon>eudicotyledons</taxon>
        <taxon>Gunneridae</taxon>
        <taxon>Pentapetalae</taxon>
        <taxon>asterids</taxon>
        <taxon>Ericales</taxon>
        <taxon>Actinidiaceae</taxon>
        <taxon>Actinidia</taxon>
    </lineage>
</organism>
<feature type="region of interest" description="Disordered" evidence="1">
    <location>
        <begin position="349"/>
        <end position="384"/>
    </location>
</feature>
<dbReference type="AlphaFoldDB" id="A0A7J0G439"/>
<gene>
    <name evidence="2" type="ORF">Acr_17g0011220</name>
</gene>
<feature type="region of interest" description="Disordered" evidence="1">
    <location>
        <begin position="175"/>
        <end position="263"/>
    </location>
</feature>
<feature type="compositionally biased region" description="Basic and acidic residues" evidence="1">
    <location>
        <begin position="240"/>
        <end position="263"/>
    </location>
</feature>
<feature type="compositionally biased region" description="Pro residues" evidence="1">
    <location>
        <begin position="176"/>
        <end position="186"/>
    </location>
</feature>
<proteinExistence type="predicted"/>
<evidence type="ECO:0008006" key="4">
    <source>
        <dbReference type="Google" id="ProtNLM"/>
    </source>
</evidence>
<dbReference type="OrthoDB" id="1740536at2759"/>
<name>A0A7J0G439_9ERIC</name>
<dbReference type="Proteomes" id="UP000585474">
    <property type="component" value="Unassembled WGS sequence"/>
</dbReference>
<dbReference type="PANTHER" id="PTHR33223">
    <property type="entry name" value="CCHC-TYPE DOMAIN-CONTAINING PROTEIN"/>
    <property type="match status" value="1"/>
</dbReference>
<feature type="region of interest" description="Disordered" evidence="1">
    <location>
        <begin position="454"/>
        <end position="473"/>
    </location>
</feature>
<dbReference type="PANTHER" id="PTHR33223:SF10">
    <property type="entry name" value="AMINOTRANSFERASE-LIKE PLANT MOBILE DOMAIN-CONTAINING PROTEIN"/>
    <property type="match status" value="1"/>
</dbReference>
<evidence type="ECO:0000313" key="3">
    <source>
        <dbReference type="Proteomes" id="UP000585474"/>
    </source>
</evidence>